<dbReference type="STRING" id="796604.A0A2X0MXN4"/>
<dbReference type="Proteomes" id="UP000249464">
    <property type="component" value="Unassembled WGS sequence"/>
</dbReference>
<dbReference type="InterPro" id="IPR045088">
    <property type="entry name" value="ALAT1/2-like"/>
</dbReference>
<keyword evidence="5" id="KW-0663">Pyridoxal phosphate</keyword>
<dbReference type="AlphaFoldDB" id="A0A2X0MXN4"/>
<evidence type="ECO:0000256" key="7">
    <source>
        <dbReference type="ARBA" id="ARBA00077894"/>
    </source>
</evidence>
<dbReference type="GO" id="GO:0042853">
    <property type="term" value="P:L-alanine catabolic process"/>
    <property type="evidence" value="ECO:0007669"/>
    <property type="project" value="UniProtKB-UniPathway"/>
</dbReference>
<dbReference type="InterPro" id="IPR015422">
    <property type="entry name" value="PyrdxlP-dep_Trfase_small"/>
</dbReference>
<dbReference type="PANTHER" id="PTHR11751">
    <property type="entry name" value="ALANINE AMINOTRANSFERASE"/>
    <property type="match status" value="1"/>
</dbReference>
<evidence type="ECO:0000256" key="5">
    <source>
        <dbReference type="ARBA" id="ARBA00022898"/>
    </source>
</evidence>
<gene>
    <name evidence="11" type="primary">BQ5605_C005g03394</name>
    <name evidence="11" type="ORF">BQ5605_C005G03394</name>
</gene>
<dbReference type="CDD" id="cd00609">
    <property type="entry name" value="AAT_like"/>
    <property type="match status" value="1"/>
</dbReference>
<sequence length="582" mass="64115">MRSTSCLNPLVRLSPRSGFVSTKTTSNSRVQSVAPSHLQLGARRFRRSTLSSSSTSLALHLPRLRFSSSASSQFGYSGSSSSSTSFRSFSSTPFTTMVEREPSDRVLTRSSINPAVLKAEYAVRGKIPLRAEELREQLESGDDHKLPFDQVVSCNIGNPQQLDQKPLTYLRQLAALTEYPILIDSPEVSALFPKDVLARAKKLVEEVGSVGAYSQSMGVPAIRKRIAKFIEERDGYPSSPDKIYITAGASGGVSNLLQVLIASTEDGVLIPIPQYPLYTAALALNSARAVPYYLDESNAWSLDMNDVRNNVQKAREDGTVLKAMVVINPGNPTGNCLSRENMNDILKVCYEEKLVLMADEVYQDNIYHKDRPFVSFKKALKDLGAPYSNNVELVSFHSISKGQTGECGRRGGYFELCNFAPEAEEEIYKLASIQLCPSLGGQIGVDVLVCPPKEGEASYAQWIEEREGIAKTLKERSEILHKAFNELEGVECNEAEGALYLFPTVHLPPKAIEAAKKANLAPDAFYCLELLQATGICVVPGSGFGQKEGTFHFRTTFLAPGTDKFAKRLQQFHEGFMKQYRD</sequence>
<comment type="cofactor">
    <cofactor evidence="1">
        <name>pyridoxal 5'-phosphate</name>
        <dbReference type="ChEBI" id="CHEBI:597326"/>
    </cofactor>
</comment>
<dbReference type="InterPro" id="IPR015421">
    <property type="entry name" value="PyrdxlP-dep_Trfase_major"/>
</dbReference>
<reference evidence="11 12" key="1">
    <citation type="submission" date="2016-11" db="EMBL/GenBank/DDBJ databases">
        <authorList>
            <person name="Jaros S."/>
            <person name="Januszkiewicz K."/>
            <person name="Wedrychowicz H."/>
        </authorList>
    </citation>
    <scope>NUCLEOTIDE SEQUENCE [LARGE SCALE GENOMIC DNA]</scope>
</reference>
<name>A0A2X0MXN4_9BASI</name>
<keyword evidence="3" id="KW-0032">Aminotransferase</keyword>
<feature type="domain" description="Aminotransferase class I/classII large" evidence="10">
    <location>
        <begin position="194"/>
        <end position="566"/>
    </location>
</feature>
<dbReference type="PANTHER" id="PTHR11751:SF29">
    <property type="entry name" value="ALANINE TRANSAMINASE"/>
    <property type="match status" value="1"/>
</dbReference>
<evidence type="ECO:0000313" key="12">
    <source>
        <dbReference type="Proteomes" id="UP000249464"/>
    </source>
</evidence>
<dbReference type="FunFam" id="3.40.640.10:FF:000012">
    <property type="entry name" value="alanine aminotransferase 2"/>
    <property type="match status" value="1"/>
</dbReference>
<dbReference type="Pfam" id="PF00155">
    <property type="entry name" value="Aminotran_1_2"/>
    <property type="match status" value="1"/>
</dbReference>
<evidence type="ECO:0000256" key="1">
    <source>
        <dbReference type="ARBA" id="ARBA00001933"/>
    </source>
</evidence>
<dbReference type="UniPathway" id="UPA00528">
    <property type="reaction ID" value="UER00586"/>
</dbReference>
<evidence type="ECO:0000256" key="2">
    <source>
        <dbReference type="ARBA" id="ARBA00011738"/>
    </source>
</evidence>
<dbReference type="InterPro" id="IPR015424">
    <property type="entry name" value="PyrdxlP-dep_Trfase"/>
</dbReference>
<evidence type="ECO:0000313" key="11">
    <source>
        <dbReference type="EMBL" id="SGY75016.1"/>
    </source>
</evidence>
<dbReference type="GO" id="GO:0008483">
    <property type="term" value="F:transaminase activity"/>
    <property type="evidence" value="ECO:0007669"/>
    <property type="project" value="UniProtKB-KW"/>
</dbReference>
<evidence type="ECO:0000256" key="4">
    <source>
        <dbReference type="ARBA" id="ARBA00022679"/>
    </source>
</evidence>
<evidence type="ECO:0000259" key="10">
    <source>
        <dbReference type="Pfam" id="PF00155"/>
    </source>
</evidence>
<keyword evidence="12" id="KW-1185">Reference proteome</keyword>
<organism evidence="11 12">
    <name type="scientific">Microbotryum silenes-dioicae</name>
    <dbReference type="NCBI Taxonomy" id="796604"/>
    <lineage>
        <taxon>Eukaryota</taxon>
        <taxon>Fungi</taxon>
        <taxon>Dikarya</taxon>
        <taxon>Basidiomycota</taxon>
        <taxon>Pucciniomycotina</taxon>
        <taxon>Microbotryomycetes</taxon>
        <taxon>Microbotryales</taxon>
        <taxon>Microbotryaceae</taxon>
        <taxon>Microbotryum</taxon>
    </lineage>
</organism>
<proteinExistence type="inferred from homology"/>
<dbReference type="EMBL" id="FQNC01000047">
    <property type="protein sequence ID" value="SGY75016.1"/>
    <property type="molecule type" value="Genomic_DNA"/>
</dbReference>
<keyword evidence="4" id="KW-0808">Transferase</keyword>
<evidence type="ECO:0000256" key="6">
    <source>
        <dbReference type="ARBA" id="ARBA00025785"/>
    </source>
</evidence>
<dbReference type="Gene3D" id="3.90.1150.10">
    <property type="entry name" value="Aspartate Aminotransferase, domain 1"/>
    <property type="match status" value="1"/>
</dbReference>
<accession>A0A2X0MXN4</accession>
<evidence type="ECO:0000256" key="3">
    <source>
        <dbReference type="ARBA" id="ARBA00022576"/>
    </source>
</evidence>
<dbReference type="GO" id="GO:0030170">
    <property type="term" value="F:pyridoxal phosphate binding"/>
    <property type="evidence" value="ECO:0007669"/>
    <property type="project" value="InterPro"/>
</dbReference>
<evidence type="ECO:0000256" key="9">
    <source>
        <dbReference type="ARBA" id="ARBA00080525"/>
    </source>
</evidence>
<dbReference type="Gene3D" id="1.10.287.1970">
    <property type="match status" value="1"/>
</dbReference>
<dbReference type="FunFam" id="1.10.287.1970:FF:000001">
    <property type="entry name" value="Alanine aminotransferase 2"/>
    <property type="match status" value="1"/>
</dbReference>
<dbReference type="SUPFAM" id="SSF53383">
    <property type="entry name" value="PLP-dependent transferases"/>
    <property type="match status" value="1"/>
</dbReference>
<comment type="subunit">
    <text evidence="2">Homodimer.</text>
</comment>
<evidence type="ECO:0000256" key="8">
    <source>
        <dbReference type="ARBA" id="ARBA00078532"/>
    </source>
</evidence>
<dbReference type="InterPro" id="IPR004839">
    <property type="entry name" value="Aminotransferase_I/II_large"/>
</dbReference>
<dbReference type="FunFam" id="3.90.1150.10:FF:000010">
    <property type="entry name" value="Alanine aminotransferase 2"/>
    <property type="match status" value="1"/>
</dbReference>
<comment type="similarity">
    <text evidence="6">Belongs to the class-I pyridoxal-phosphate-dependent aminotransferase family. Alanine aminotransferase subfamily.</text>
</comment>
<dbReference type="Gene3D" id="3.40.640.10">
    <property type="entry name" value="Type I PLP-dependent aspartate aminotransferase-like (Major domain)"/>
    <property type="match status" value="1"/>
</dbReference>
<protein>
    <recommendedName>
        <fullName evidence="7">Glutamate pyruvate transaminase</fullName>
    </recommendedName>
    <alternativeName>
        <fullName evidence="8">Glutamic--alanine transaminase</fullName>
    </alternativeName>
    <alternativeName>
        <fullName evidence="9">Glutamic--pyruvic transaminase</fullName>
    </alternativeName>
</protein>